<organism evidence="2 3">
    <name type="scientific">Halarchaeum salinum</name>
    <dbReference type="NCBI Taxonomy" id="489912"/>
    <lineage>
        <taxon>Archaea</taxon>
        <taxon>Methanobacteriati</taxon>
        <taxon>Methanobacteriota</taxon>
        <taxon>Stenosarchaea group</taxon>
        <taxon>Halobacteria</taxon>
        <taxon>Halobacteriales</taxon>
        <taxon>Halobacteriaceae</taxon>
    </lineage>
</organism>
<proteinExistence type="predicted"/>
<keyword evidence="1" id="KW-0812">Transmembrane</keyword>
<evidence type="ECO:0000256" key="1">
    <source>
        <dbReference type="SAM" id="Phobius"/>
    </source>
</evidence>
<reference evidence="2 3" key="1">
    <citation type="journal article" date="2019" name="Int. J. Syst. Evol. Microbiol.">
        <title>The Global Catalogue of Microorganisms (GCM) 10K type strain sequencing project: providing services to taxonomists for standard genome sequencing and annotation.</title>
        <authorList>
            <consortium name="The Broad Institute Genomics Platform"/>
            <consortium name="The Broad Institute Genome Sequencing Center for Infectious Disease"/>
            <person name="Wu L."/>
            <person name="Ma J."/>
        </authorList>
    </citation>
    <scope>NUCLEOTIDE SEQUENCE [LARGE SCALE GENOMIC DNA]</scope>
    <source>
        <strain evidence="2 3">JCM 16330</strain>
    </source>
</reference>
<dbReference type="Proteomes" id="UP001500837">
    <property type="component" value="Unassembled WGS sequence"/>
</dbReference>
<protein>
    <submittedName>
        <fullName evidence="2">Uncharacterized protein</fullName>
    </submittedName>
</protein>
<dbReference type="Pfam" id="PF23923">
    <property type="entry name" value="DUF7262"/>
    <property type="match status" value="1"/>
</dbReference>
<dbReference type="EMBL" id="BAAABL010000072">
    <property type="protein sequence ID" value="GAA0309478.1"/>
    <property type="molecule type" value="Genomic_DNA"/>
</dbReference>
<comment type="caution">
    <text evidence="2">The sequence shown here is derived from an EMBL/GenBank/DDBJ whole genome shotgun (WGS) entry which is preliminary data.</text>
</comment>
<dbReference type="InterPro" id="IPR055686">
    <property type="entry name" value="DUF7262"/>
</dbReference>
<keyword evidence="1" id="KW-0472">Membrane</keyword>
<evidence type="ECO:0000313" key="2">
    <source>
        <dbReference type="EMBL" id="GAA0309478.1"/>
    </source>
</evidence>
<dbReference type="AlphaFoldDB" id="A0AAV3S9H8"/>
<keyword evidence="1" id="KW-1133">Transmembrane helix</keyword>
<gene>
    <name evidence="2" type="ORF">GCM10009066_23710</name>
</gene>
<accession>A0AAV3S9H8</accession>
<sequence>MADRGQLSLPLIEAALGVLVILAIAGGFALGVPHPNGSERQLDVYASDVATVLAAEAAAGNATVTVLGDGEAERRAFRAHLDAVLPANYMYRATTPWGTIGYPRPPGVAVGRATVPSVVGPITVEVWDA</sequence>
<name>A0AAV3S9H8_9EURY</name>
<keyword evidence="3" id="KW-1185">Reference proteome</keyword>
<evidence type="ECO:0000313" key="3">
    <source>
        <dbReference type="Proteomes" id="UP001500837"/>
    </source>
</evidence>
<feature type="transmembrane region" description="Helical" evidence="1">
    <location>
        <begin position="12"/>
        <end position="32"/>
    </location>
</feature>